<proteinExistence type="predicted"/>
<gene>
    <name evidence="1" type="ORF">CEPIT_LOCUS40942</name>
</gene>
<name>A0AAV0G761_9ASTE</name>
<reference evidence="1" key="1">
    <citation type="submission" date="2022-07" db="EMBL/GenBank/DDBJ databases">
        <authorList>
            <person name="Macas J."/>
            <person name="Novak P."/>
            <person name="Neumann P."/>
        </authorList>
    </citation>
    <scope>NUCLEOTIDE SEQUENCE</scope>
</reference>
<comment type="caution">
    <text evidence="1">The sequence shown here is derived from an EMBL/GenBank/DDBJ whole genome shotgun (WGS) entry which is preliminary data.</text>
</comment>
<organism evidence="1 2">
    <name type="scientific">Cuscuta epithymum</name>
    <dbReference type="NCBI Taxonomy" id="186058"/>
    <lineage>
        <taxon>Eukaryota</taxon>
        <taxon>Viridiplantae</taxon>
        <taxon>Streptophyta</taxon>
        <taxon>Embryophyta</taxon>
        <taxon>Tracheophyta</taxon>
        <taxon>Spermatophyta</taxon>
        <taxon>Magnoliopsida</taxon>
        <taxon>eudicotyledons</taxon>
        <taxon>Gunneridae</taxon>
        <taxon>Pentapetalae</taxon>
        <taxon>asterids</taxon>
        <taxon>lamiids</taxon>
        <taxon>Solanales</taxon>
        <taxon>Convolvulaceae</taxon>
        <taxon>Cuscuteae</taxon>
        <taxon>Cuscuta</taxon>
        <taxon>Cuscuta subgen. Cuscuta</taxon>
    </lineage>
</organism>
<sequence>MNKSLFNVDFNNDCDACLRGKQTRDIFNNNLTRAVEPFELIHCDIW</sequence>
<dbReference type="Proteomes" id="UP001152523">
    <property type="component" value="Unassembled WGS sequence"/>
</dbReference>
<accession>A0AAV0G761</accession>
<evidence type="ECO:0000313" key="1">
    <source>
        <dbReference type="EMBL" id="CAH9143788.1"/>
    </source>
</evidence>
<feature type="non-terminal residue" evidence="1">
    <location>
        <position position="46"/>
    </location>
</feature>
<evidence type="ECO:0000313" key="2">
    <source>
        <dbReference type="Proteomes" id="UP001152523"/>
    </source>
</evidence>
<dbReference type="AlphaFoldDB" id="A0AAV0G761"/>
<dbReference type="EMBL" id="CAMAPF010001056">
    <property type="protein sequence ID" value="CAH9143788.1"/>
    <property type="molecule type" value="Genomic_DNA"/>
</dbReference>
<protein>
    <submittedName>
        <fullName evidence="1">Uncharacterized protein</fullName>
    </submittedName>
</protein>
<keyword evidence="2" id="KW-1185">Reference proteome</keyword>